<dbReference type="STRING" id="338969.Rfer_0068"/>
<name>Q223M2_ALBFT</name>
<dbReference type="EMBL" id="CP000267">
    <property type="protein sequence ID" value="ABD67830.1"/>
    <property type="molecule type" value="Genomic_DNA"/>
</dbReference>
<dbReference type="SUPFAM" id="SSF54626">
    <property type="entry name" value="Chalcone isomerase"/>
    <property type="match status" value="1"/>
</dbReference>
<dbReference type="InterPro" id="IPR016087">
    <property type="entry name" value="Chalcone_isomerase"/>
</dbReference>
<gene>
    <name evidence="3" type="ordered locus">Rfer_0068</name>
</gene>
<sequence length="196" mass="20934">MSTRNSLKQLLAIGLLALVSVLPSWAAEVGGVKIDEAVTVEGQPLKLNGAGVRTKFVFKVYAMGLYLTDHKTTPSDIQALAGPKRVTIVMLREVASDELAKTFVAGLNNNSNAAEKAKVSDQTQKFEKMFTTVPVVKKGDVITLDWLPATGTVSQLNGKPLGEALPDAAFYNAVLRIWLGEKPVDDALKSALLGAK</sequence>
<dbReference type="InterPro" id="IPR016088">
    <property type="entry name" value="Chalcone_isomerase_3-sand"/>
</dbReference>
<feature type="chain" id="PRO_5004200765" evidence="1">
    <location>
        <begin position="27"/>
        <end position="196"/>
    </location>
</feature>
<keyword evidence="3" id="KW-0812">Transmembrane</keyword>
<dbReference type="Gene3D" id="3.50.70.10">
    <property type="match status" value="1"/>
</dbReference>
<dbReference type="Proteomes" id="UP000008332">
    <property type="component" value="Chromosome"/>
</dbReference>
<dbReference type="Pfam" id="PF16036">
    <property type="entry name" value="Chalcone_3"/>
    <property type="match status" value="1"/>
</dbReference>
<dbReference type="PANTHER" id="PTHR47698:SF2">
    <property type="entry name" value="FATTY-ACID-BINDING PROTEIN 3, CHLOROPLASTIC"/>
    <property type="match status" value="1"/>
</dbReference>
<dbReference type="PANTHER" id="PTHR47698">
    <property type="entry name" value="FATTY-ACID-BINDING PROTEIN 3, CHLOROPLASTIC"/>
    <property type="match status" value="1"/>
</dbReference>
<accession>Q223M2</accession>
<dbReference type="AlphaFoldDB" id="Q223M2"/>
<proteinExistence type="predicted"/>
<keyword evidence="1" id="KW-0732">Signal</keyword>
<dbReference type="OrthoDB" id="9795336at2"/>
<dbReference type="KEGG" id="rfr:Rfer_0068"/>
<evidence type="ECO:0000256" key="1">
    <source>
        <dbReference type="SAM" id="SignalP"/>
    </source>
</evidence>
<dbReference type="eggNOG" id="COG0810">
    <property type="taxonomic scope" value="Bacteria"/>
</dbReference>
<keyword evidence="4" id="KW-1185">Reference proteome</keyword>
<dbReference type="HOGENOM" id="CLU_102167_0_0_4"/>
<keyword evidence="3" id="KW-0472">Membrane</keyword>
<evidence type="ECO:0000313" key="3">
    <source>
        <dbReference type="EMBL" id="ABD67830.1"/>
    </source>
</evidence>
<feature type="signal peptide" evidence="1">
    <location>
        <begin position="1"/>
        <end position="26"/>
    </location>
</feature>
<reference evidence="4" key="1">
    <citation type="submission" date="2006-02" db="EMBL/GenBank/DDBJ databases">
        <title>Complete sequence of chromosome of Rhodoferax ferrireducens DSM 15236.</title>
        <authorList>
            <person name="Copeland A."/>
            <person name="Lucas S."/>
            <person name="Lapidus A."/>
            <person name="Barry K."/>
            <person name="Detter J.C."/>
            <person name="Glavina del Rio T."/>
            <person name="Hammon N."/>
            <person name="Israni S."/>
            <person name="Pitluck S."/>
            <person name="Brettin T."/>
            <person name="Bruce D."/>
            <person name="Han C."/>
            <person name="Tapia R."/>
            <person name="Gilna P."/>
            <person name="Kiss H."/>
            <person name="Schmutz J."/>
            <person name="Larimer F."/>
            <person name="Land M."/>
            <person name="Kyrpides N."/>
            <person name="Ivanova N."/>
            <person name="Richardson P."/>
        </authorList>
    </citation>
    <scope>NUCLEOTIDE SEQUENCE [LARGE SCALE GENOMIC DNA]</scope>
    <source>
        <strain evidence="4">ATCC BAA-621 / DSM 15236 / T118</strain>
    </source>
</reference>
<organism evidence="3 4">
    <name type="scientific">Albidiferax ferrireducens (strain ATCC BAA-621 / DSM 15236 / T118)</name>
    <name type="common">Rhodoferax ferrireducens</name>
    <dbReference type="NCBI Taxonomy" id="338969"/>
    <lineage>
        <taxon>Bacteria</taxon>
        <taxon>Pseudomonadati</taxon>
        <taxon>Pseudomonadota</taxon>
        <taxon>Betaproteobacteria</taxon>
        <taxon>Burkholderiales</taxon>
        <taxon>Comamonadaceae</taxon>
        <taxon>Rhodoferax</taxon>
    </lineage>
</organism>
<dbReference type="InterPro" id="IPR036298">
    <property type="entry name" value="Chalcone_isomerase_sf"/>
</dbReference>
<evidence type="ECO:0000313" key="4">
    <source>
        <dbReference type="Proteomes" id="UP000008332"/>
    </source>
</evidence>
<keyword evidence="3" id="KW-0449">Lipoprotein</keyword>
<evidence type="ECO:0000259" key="2">
    <source>
        <dbReference type="Pfam" id="PF16036"/>
    </source>
</evidence>
<protein>
    <submittedName>
        <fullName evidence="3">Putative lipoprotein transmembrane</fullName>
    </submittedName>
</protein>
<feature type="domain" description="Chalcone isomerase" evidence="2">
    <location>
        <begin position="26"/>
        <end position="194"/>
    </location>
</feature>
<dbReference type="GO" id="GO:0016872">
    <property type="term" value="F:intramolecular lyase activity"/>
    <property type="evidence" value="ECO:0007669"/>
    <property type="project" value="InterPro"/>
</dbReference>
<dbReference type="RefSeq" id="WP_011462403.1">
    <property type="nucleotide sequence ID" value="NC_007908.1"/>
</dbReference>